<proteinExistence type="predicted"/>
<dbReference type="PANTHER" id="PTHR44591">
    <property type="entry name" value="STRESS RESPONSE REGULATOR PROTEIN 1"/>
    <property type="match status" value="1"/>
</dbReference>
<feature type="domain" description="CBS" evidence="8">
    <location>
        <begin position="149"/>
        <end position="225"/>
    </location>
</feature>
<keyword evidence="3" id="KW-0805">Transcription regulation</keyword>
<sequence>MSSEEIDAQKEVEMSINIKVLMVDDEERFRTTTAKILERKGYDTVMAASGEQALEMMVEKPDVVVLDIKMEGMDGHETLRKIREIDADVPVIMLTGHGALPSAKEALDSGAQDYLTKPCDVDLLSAKIRDAVAAAKQESYQERLAEEVMIPLTNYTTITEDETVRSAVDKLRSLSTQLVTTERIMDTGHRSILVFDKGGDLTGILSPMDLIAAARPPYLSAPKPSMADSLQYSTMFWQGLFTSRIKEIADMKVADIMSDTPPVVDASTNLMEIAETMYFQRARRLAVAKNGKIVGVVREQELFFEIGRILAN</sequence>
<dbReference type="AlphaFoldDB" id="A0A1T4W1C5"/>
<dbReference type="EMBL" id="FUYC01000001">
    <property type="protein sequence ID" value="SKA70939.1"/>
    <property type="molecule type" value="Genomic_DNA"/>
</dbReference>
<dbReference type="Gene3D" id="3.10.580.10">
    <property type="entry name" value="CBS-domain"/>
    <property type="match status" value="1"/>
</dbReference>
<dbReference type="SUPFAM" id="SSF54631">
    <property type="entry name" value="CBS-domain pair"/>
    <property type="match status" value="1"/>
</dbReference>
<accession>A0A1T4W1C5</accession>
<protein>
    <submittedName>
        <fullName evidence="9">CBS domain-containing protein</fullName>
    </submittedName>
</protein>
<dbReference type="InterPro" id="IPR011006">
    <property type="entry name" value="CheY-like_superfamily"/>
</dbReference>
<dbReference type="InterPro" id="IPR000644">
    <property type="entry name" value="CBS_dom"/>
</dbReference>
<evidence type="ECO:0000256" key="3">
    <source>
        <dbReference type="ARBA" id="ARBA00023015"/>
    </source>
</evidence>
<organism evidence="9 10">
    <name type="scientific">Paucidesulfovibrio gracilis DSM 16080</name>
    <dbReference type="NCBI Taxonomy" id="1121449"/>
    <lineage>
        <taxon>Bacteria</taxon>
        <taxon>Pseudomonadati</taxon>
        <taxon>Thermodesulfobacteriota</taxon>
        <taxon>Desulfovibrionia</taxon>
        <taxon>Desulfovibrionales</taxon>
        <taxon>Desulfovibrionaceae</taxon>
        <taxon>Paucidesulfovibrio</taxon>
    </lineage>
</organism>
<dbReference type="PROSITE" id="PS50110">
    <property type="entry name" value="RESPONSE_REGULATORY"/>
    <property type="match status" value="1"/>
</dbReference>
<dbReference type="Gene3D" id="3.40.50.2300">
    <property type="match status" value="1"/>
</dbReference>
<dbReference type="Pfam" id="PF00571">
    <property type="entry name" value="CBS"/>
    <property type="match status" value="2"/>
</dbReference>
<dbReference type="PANTHER" id="PTHR44591:SF3">
    <property type="entry name" value="RESPONSE REGULATORY DOMAIN-CONTAINING PROTEIN"/>
    <property type="match status" value="1"/>
</dbReference>
<evidence type="ECO:0000259" key="7">
    <source>
        <dbReference type="PROSITE" id="PS50110"/>
    </source>
</evidence>
<dbReference type="PROSITE" id="PS51371">
    <property type="entry name" value="CBS"/>
    <property type="match status" value="1"/>
</dbReference>
<dbReference type="STRING" id="1121449.SAMN02745704_00041"/>
<keyword evidence="10" id="KW-1185">Reference proteome</keyword>
<dbReference type="GO" id="GO:0000160">
    <property type="term" value="P:phosphorelay signal transduction system"/>
    <property type="evidence" value="ECO:0007669"/>
    <property type="project" value="UniProtKB-KW"/>
</dbReference>
<evidence type="ECO:0000256" key="6">
    <source>
        <dbReference type="PROSITE-ProRule" id="PRU00703"/>
    </source>
</evidence>
<evidence type="ECO:0000256" key="4">
    <source>
        <dbReference type="ARBA" id="ARBA00023163"/>
    </source>
</evidence>
<reference evidence="9 10" key="1">
    <citation type="submission" date="2017-02" db="EMBL/GenBank/DDBJ databases">
        <authorList>
            <person name="Peterson S.W."/>
        </authorList>
    </citation>
    <scope>NUCLEOTIDE SEQUENCE [LARGE SCALE GENOMIC DNA]</scope>
    <source>
        <strain evidence="9 10">DSM 16080</strain>
    </source>
</reference>
<evidence type="ECO:0000256" key="2">
    <source>
        <dbReference type="ARBA" id="ARBA00023012"/>
    </source>
</evidence>
<keyword evidence="1 5" id="KW-0597">Phosphoprotein</keyword>
<dbReference type="CDD" id="cd02205">
    <property type="entry name" value="CBS_pair_SF"/>
    <property type="match status" value="1"/>
</dbReference>
<feature type="modified residue" description="4-aspartylphosphate" evidence="5">
    <location>
        <position position="67"/>
    </location>
</feature>
<dbReference type="Proteomes" id="UP000190027">
    <property type="component" value="Unassembled WGS sequence"/>
</dbReference>
<evidence type="ECO:0000313" key="10">
    <source>
        <dbReference type="Proteomes" id="UP000190027"/>
    </source>
</evidence>
<keyword evidence="2" id="KW-0902">Two-component regulatory system</keyword>
<dbReference type="SMART" id="SM00448">
    <property type="entry name" value="REC"/>
    <property type="match status" value="1"/>
</dbReference>
<evidence type="ECO:0000256" key="1">
    <source>
        <dbReference type="ARBA" id="ARBA00022553"/>
    </source>
</evidence>
<keyword evidence="4" id="KW-0804">Transcription</keyword>
<dbReference type="InterPro" id="IPR050595">
    <property type="entry name" value="Bact_response_regulator"/>
</dbReference>
<feature type="domain" description="Response regulatory" evidence="7">
    <location>
        <begin position="19"/>
        <end position="132"/>
    </location>
</feature>
<dbReference type="SUPFAM" id="SSF52172">
    <property type="entry name" value="CheY-like"/>
    <property type="match status" value="1"/>
</dbReference>
<dbReference type="InterPro" id="IPR001789">
    <property type="entry name" value="Sig_transdc_resp-reg_receiver"/>
</dbReference>
<name>A0A1T4W1C5_9BACT</name>
<evidence type="ECO:0000313" key="9">
    <source>
        <dbReference type="EMBL" id="SKA70939.1"/>
    </source>
</evidence>
<gene>
    <name evidence="9" type="ORF">SAMN02745704_00041</name>
</gene>
<dbReference type="InterPro" id="IPR046342">
    <property type="entry name" value="CBS_dom_sf"/>
</dbReference>
<keyword evidence="6" id="KW-0129">CBS domain</keyword>
<dbReference type="Pfam" id="PF00072">
    <property type="entry name" value="Response_reg"/>
    <property type="match status" value="1"/>
</dbReference>
<evidence type="ECO:0000259" key="8">
    <source>
        <dbReference type="PROSITE" id="PS51371"/>
    </source>
</evidence>
<evidence type="ECO:0000256" key="5">
    <source>
        <dbReference type="PROSITE-ProRule" id="PRU00169"/>
    </source>
</evidence>
<dbReference type="FunFam" id="3.40.50.2300:FF:000018">
    <property type="entry name" value="DNA-binding transcriptional regulator NtrC"/>
    <property type="match status" value="1"/>
</dbReference>